<accession>A0A099T070</accession>
<name>A0A099T070_METMT</name>
<organism evidence="1 2">
    <name type="scientific">Methanococcoides methylutens</name>
    <dbReference type="NCBI Taxonomy" id="2226"/>
    <lineage>
        <taxon>Archaea</taxon>
        <taxon>Methanobacteriati</taxon>
        <taxon>Methanobacteriota</taxon>
        <taxon>Stenosarchaea group</taxon>
        <taxon>Methanomicrobia</taxon>
        <taxon>Methanosarcinales</taxon>
        <taxon>Methanosarcinaceae</taxon>
        <taxon>Methanococcoides</taxon>
    </lineage>
</organism>
<comment type="caution">
    <text evidence="1">The sequence shown here is derived from an EMBL/GenBank/DDBJ whole genome shotgun (WGS) entry which is preliminary data.</text>
</comment>
<evidence type="ECO:0000313" key="1">
    <source>
        <dbReference type="EMBL" id="KGK98542.1"/>
    </source>
</evidence>
<reference evidence="1 2" key="1">
    <citation type="submission" date="2014-09" db="EMBL/GenBank/DDBJ databases">
        <title>Draft genome sequence of an obligately methylotrophic methanogen, Methanococcoides methylutens, isolated from marine sediment.</title>
        <authorList>
            <person name="Guan Y."/>
            <person name="Ngugi D.K."/>
            <person name="Blom J."/>
            <person name="Ali S."/>
            <person name="Ferry J.G."/>
            <person name="Stingl U."/>
        </authorList>
    </citation>
    <scope>NUCLEOTIDE SEQUENCE [LARGE SCALE GENOMIC DNA]</scope>
    <source>
        <strain evidence="1 2">DSM 2657</strain>
    </source>
</reference>
<evidence type="ECO:0000313" key="2">
    <source>
        <dbReference type="Proteomes" id="UP000029859"/>
    </source>
</evidence>
<dbReference type="RefSeq" id="WP_048194274.1">
    <property type="nucleotide sequence ID" value="NZ_CAAGSM010000010.1"/>
</dbReference>
<dbReference type="AlphaFoldDB" id="A0A099T070"/>
<proteinExistence type="predicted"/>
<gene>
    <name evidence="1" type="ORF">LI82_06605</name>
</gene>
<dbReference type="Proteomes" id="UP000029859">
    <property type="component" value="Unassembled WGS sequence"/>
</dbReference>
<protein>
    <submittedName>
        <fullName evidence="1">Uncharacterized protein</fullName>
    </submittedName>
</protein>
<keyword evidence="2" id="KW-1185">Reference proteome</keyword>
<dbReference type="EMBL" id="JRHO01000013">
    <property type="protein sequence ID" value="KGK98542.1"/>
    <property type="molecule type" value="Genomic_DNA"/>
</dbReference>
<sequence>MQYYKFVVYDEPYCIWDVDLAQVNLEFIESMKPEYFENVVQNNLELLESEEKNLAAISIRLTYFHAMETFFSLLCATLQASNCVVAWLQKYPPGSLQKMVKDIGDGKEIMTGLGKQQLSWEDLSNTLNSFVLEDKDKETKVKTKFTKLWRILADDFTNETLVSEYNNLKHGFRIRPGGFHLSMATENIHGVSPPPEDFKSMGRSEFGTSFFMRENICQKGVPHGKHHFKLKKHNVNWDPNTIGMRVILLRYSIQNILSFLRIVNGIKPDTVKFSWPSDLELFEKAFAFQGGVFHMSYGPTIRQEDIEIFTKEEILEPYQRIKKSK</sequence>